<dbReference type="PANTHER" id="PTHR43788:SF8">
    <property type="entry name" value="DNA-BINDING PROTEIN SMUBP-2"/>
    <property type="match status" value="1"/>
</dbReference>
<dbReference type="Proteomes" id="UP001465153">
    <property type="component" value="Unassembled WGS sequence"/>
</dbReference>
<reference evidence="6 7" key="1">
    <citation type="submission" date="2024-04" db="EMBL/GenBank/DDBJ databases">
        <title>Draft genome sequence of Sessilibacter corallicola NBRC 116591.</title>
        <authorList>
            <person name="Miyakawa T."/>
            <person name="Kusuya Y."/>
            <person name="Miura T."/>
        </authorList>
    </citation>
    <scope>NUCLEOTIDE SEQUENCE [LARGE SCALE GENOMIC DNA]</scope>
    <source>
        <strain evidence="6 7">KU-00831-HH</strain>
    </source>
</reference>
<dbReference type="EMBL" id="BAABWN010000009">
    <property type="protein sequence ID" value="GAA6169020.1"/>
    <property type="molecule type" value="Genomic_DNA"/>
</dbReference>
<gene>
    <name evidence="6" type="ORF">NBRC116591_28310</name>
</gene>
<evidence type="ECO:0000313" key="6">
    <source>
        <dbReference type="EMBL" id="GAA6169020.1"/>
    </source>
</evidence>
<comment type="caution">
    <text evidence="6">The sequence shown here is derived from an EMBL/GenBank/DDBJ whole genome shotgun (WGS) entry which is preliminary data.</text>
</comment>
<keyword evidence="7" id="KW-1185">Reference proteome</keyword>
<evidence type="ECO:0000256" key="4">
    <source>
        <dbReference type="ARBA" id="ARBA00022840"/>
    </source>
</evidence>
<organism evidence="6 7">
    <name type="scientific">Sessilibacter corallicola</name>
    <dbReference type="NCBI Taxonomy" id="2904075"/>
    <lineage>
        <taxon>Bacteria</taxon>
        <taxon>Pseudomonadati</taxon>
        <taxon>Pseudomonadota</taxon>
        <taxon>Gammaproteobacteria</taxon>
        <taxon>Cellvibrionales</taxon>
        <taxon>Cellvibrionaceae</taxon>
        <taxon>Sessilibacter</taxon>
    </lineage>
</organism>
<sequence>MRIAHRQSKYHQYEKLSRGLYLTEHRRCYNDIIKYCNKLVYKGVLDALRGDPKTIVPWGTMSFYEVFSPSQSLGGSRANSGEAKAIVQWLSDEREAILDYARQQDKKLIQLSDAEVLKKSVGIVTPFSKQAKVIEKLLKQQGIRGLTVGTVHKLQGDECLLVLFSSVYGENNKASGKFYDRGSNMLNVAVSRAKDSFVVFGHPDVFGVGAEGSPSGMLRRELRTFNAKELA</sequence>
<name>A0ABQ0ABN4_9GAMM</name>
<dbReference type="InterPro" id="IPR050534">
    <property type="entry name" value="Coronavir_polyprotein_1ab"/>
</dbReference>
<keyword evidence="3" id="KW-0347">Helicase</keyword>
<dbReference type="InterPro" id="IPR027417">
    <property type="entry name" value="P-loop_NTPase"/>
</dbReference>
<proteinExistence type="predicted"/>
<dbReference type="SUPFAM" id="SSF52540">
    <property type="entry name" value="P-loop containing nucleoside triphosphate hydrolases"/>
    <property type="match status" value="1"/>
</dbReference>
<dbReference type="RefSeq" id="WP_353303676.1">
    <property type="nucleotide sequence ID" value="NZ_BAABWN010000009.1"/>
</dbReference>
<dbReference type="InterPro" id="IPR047187">
    <property type="entry name" value="SF1_C_Upf1"/>
</dbReference>
<dbReference type="PANTHER" id="PTHR43788">
    <property type="entry name" value="DNA2/NAM7 HELICASE FAMILY MEMBER"/>
    <property type="match status" value="1"/>
</dbReference>
<dbReference type="InterPro" id="IPR041679">
    <property type="entry name" value="DNA2/NAM7-like_C"/>
</dbReference>
<accession>A0ABQ0ABN4</accession>
<evidence type="ECO:0000256" key="2">
    <source>
        <dbReference type="ARBA" id="ARBA00022801"/>
    </source>
</evidence>
<keyword evidence="4" id="KW-0067">ATP-binding</keyword>
<protein>
    <recommendedName>
        <fullName evidence="5">DNA2/NAM7 helicase-like C-terminal domain-containing protein</fullName>
    </recommendedName>
</protein>
<dbReference type="CDD" id="cd18808">
    <property type="entry name" value="SF1_C_Upf1"/>
    <property type="match status" value="1"/>
</dbReference>
<dbReference type="Pfam" id="PF13087">
    <property type="entry name" value="AAA_12"/>
    <property type="match status" value="1"/>
</dbReference>
<evidence type="ECO:0000256" key="1">
    <source>
        <dbReference type="ARBA" id="ARBA00022741"/>
    </source>
</evidence>
<keyword evidence="2" id="KW-0378">Hydrolase</keyword>
<keyword evidence="1" id="KW-0547">Nucleotide-binding</keyword>
<dbReference type="Gene3D" id="3.40.50.300">
    <property type="entry name" value="P-loop containing nucleotide triphosphate hydrolases"/>
    <property type="match status" value="1"/>
</dbReference>
<evidence type="ECO:0000256" key="3">
    <source>
        <dbReference type="ARBA" id="ARBA00022806"/>
    </source>
</evidence>
<evidence type="ECO:0000259" key="5">
    <source>
        <dbReference type="Pfam" id="PF13087"/>
    </source>
</evidence>
<evidence type="ECO:0000313" key="7">
    <source>
        <dbReference type="Proteomes" id="UP001465153"/>
    </source>
</evidence>
<feature type="domain" description="DNA2/NAM7 helicase-like C-terminal" evidence="5">
    <location>
        <begin position="18"/>
        <end position="203"/>
    </location>
</feature>